<gene>
    <name evidence="2" type="ORF">T265_06875</name>
</gene>
<feature type="region of interest" description="Disordered" evidence="1">
    <location>
        <begin position="72"/>
        <end position="91"/>
    </location>
</feature>
<evidence type="ECO:0000256" key="1">
    <source>
        <dbReference type="SAM" id="MobiDB-lite"/>
    </source>
</evidence>
<evidence type="ECO:0000313" key="2">
    <source>
        <dbReference type="EMBL" id="KER25702.1"/>
    </source>
</evidence>
<dbReference type="AlphaFoldDB" id="A0A074ZIW9"/>
<protein>
    <submittedName>
        <fullName evidence="2">Uncharacterized protein</fullName>
    </submittedName>
</protein>
<feature type="compositionally biased region" description="Basic and acidic residues" evidence="1">
    <location>
        <begin position="192"/>
        <end position="215"/>
    </location>
</feature>
<dbReference type="EMBL" id="KL596768">
    <property type="protein sequence ID" value="KER25702.1"/>
    <property type="molecule type" value="Genomic_DNA"/>
</dbReference>
<feature type="region of interest" description="Disordered" evidence="1">
    <location>
        <begin position="191"/>
        <end position="215"/>
    </location>
</feature>
<keyword evidence="3" id="KW-1185">Reference proteome</keyword>
<evidence type="ECO:0000313" key="3">
    <source>
        <dbReference type="Proteomes" id="UP000054324"/>
    </source>
</evidence>
<dbReference type="KEGG" id="ovi:T265_06875"/>
<dbReference type="RefSeq" id="XP_009170527.1">
    <property type="nucleotide sequence ID" value="XM_009172263.1"/>
</dbReference>
<dbReference type="Proteomes" id="UP000054324">
    <property type="component" value="Unassembled WGS sequence"/>
</dbReference>
<dbReference type="GeneID" id="20321054"/>
<dbReference type="CTD" id="20321054"/>
<name>A0A074ZIW9_OPIVI</name>
<accession>A0A074ZIW9</accession>
<sequence length="215" mass="24150">MTSTAKVTSPNGRFSRILSRPRRPWMTREYTQTLKKSDCGQTSHTNVAKSENCWLASSTLSVPNCHATRRRREGWDTHTLPKPGQSRGRGRIRTTDISVSKFALQPLGPSRPNVTNDRYNKEDLGRSRGLQDPCIHRNLSNDLGSRSTFESRRNHSCLKSVSCPGAITRFVPDQCVGVMTPTSFPFPFIGNARKDPPDVWHTRPETAGRKSTEGR</sequence>
<reference evidence="2 3" key="1">
    <citation type="submission" date="2013-11" db="EMBL/GenBank/DDBJ databases">
        <title>Opisthorchis viverrini - life in the bile duct.</title>
        <authorList>
            <person name="Young N.D."/>
            <person name="Nagarajan N."/>
            <person name="Lin S.J."/>
            <person name="Korhonen P.K."/>
            <person name="Jex A.R."/>
            <person name="Hall R.S."/>
            <person name="Safavi-Hemami H."/>
            <person name="Kaewkong W."/>
            <person name="Bertrand D."/>
            <person name="Gao S."/>
            <person name="Seet Q."/>
            <person name="Wongkham S."/>
            <person name="Teh B.T."/>
            <person name="Wongkham C."/>
            <person name="Intapan P.M."/>
            <person name="Maleewong W."/>
            <person name="Yang X."/>
            <person name="Hu M."/>
            <person name="Wang Z."/>
            <person name="Hofmann A."/>
            <person name="Sternberg P.W."/>
            <person name="Tan P."/>
            <person name="Wang J."/>
            <person name="Gasser R.B."/>
        </authorList>
    </citation>
    <scope>NUCLEOTIDE SEQUENCE [LARGE SCALE GENOMIC DNA]</scope>
</reference>
<organism evidence="2 3">
    <name type="scientific">Opisthorchis viverrini</name>
    <name type="common">Southeast Asian liver fluke</name>
    <dbReference type="NCBI Taxonomy" id="6198"/>
    <lineage>
        <taxon>Eukaryota</taxon>
        <taxon>Metazoa</taxon>
        <taxon>Spiralia</taxon>
        <taxon>Lophotrochozoa</taxon>
        <taxon>Platyhelminthes</taxon>
        <taxon>Trematoda</taxon>
        <taxon>Digenea</taxon>
        <taxon>Opisthorchiida</taxon>
        <taxon>Opisthorchiata</taxon>
        <taxon>Opisthorchiidae</taxon>
        <taxon>Opisthorchis</taxon>
    </lineage>
</organism>
<proteinExistence type="predicted"/>